<sequence>MDATGDRGIPHHTADGRRGGPAVARVRAAATELKALLTGDGPGPEEADDVVDELAALVQLAALAGHASLGRRSSDVEAAAVRFTLALQSLRDDPGRDD</sequence>
<protein>
    <submittedName>
        <fullName evidence="2">Uncharacterized protein</fullName>
    </submittedName>
</protein>
<organism evidence="2 3">
    <name type="scientific">Actinomycetospora lemnae</name>
    <dbReference type="NCBI Taxonomy" id="3019891"/>
    <lineage>
        <taxon>Bacteria</taxon>
        <taxon>Bacillati</taxon>
        <taxon>Actinomycetota</taxon>
        <taxon>Actinomycetes</taxon>
        <taxon>Pseudonocardiales</taxon>
        <taxon>Pseudonocardiaceae</taxon>
        <taxon>Actinomycetospora</taxon>
    </lineage>
</organism>
<gene>
    <name evidence="2" type="ORF">PGB27_01060</name>
</gene>
<comment type="caution">
    <text evidence="2">The sequence shown here is derived from an EMBL/GenBank/DDBJ whole genome shotgun (WGS) entry which is preliminary data.</text>
</comment>
<evidence type="ECO:0000313" key="3">
    <source>
        <dbReference type="Proteomes" id="UP001300763"/>
    </source>
</evidence>
<feature type="compositionally biased region" description="Basic and acidic residues" evidence="1">
    <location>
        <begin position="1"/>
        <end position="18"/>
    </location>
</feature>
<name>A0ABT5SM69_9PSEU</name>
<evidence type="ECO:0000256" key="1">
    <source>
        <dbReference type="SAM" id="MobiDB-lite"/>
    </source>
</evidence>
<dbReference type="Proteomes" id="UP001300763">
    <property type="component" value="Unassembled WGS sequence"/>
</dbReference>
<proteinExistence type="predicted"/>
<accession>A0ABT5SM69</accession>
<keyword evidence="3" id="KW-1185">Reference proteome</keyword>
<dbReference type="EMBL" id="JAQZAO010000001">
    <property type="protein sequence ID" value="MDD7963923.1"/>
    <property type="molecule type" value="Genomic_DNA"/>
</dbReference>
<feature type="region of interest" description="Disordered" evidence="1">
    <location>
        <begin position="1"/>
        <end position="24"/>
    </location>
</feature>
<evidence type="ECO:0000313" key="2">
    <source>
        <dbReference type="EMBL" id="MDD7963923.1"/>
    </source>
</evidence>
<reference evidence="2 3" key="1">
    <citation type="submission" date="2023-02" db="EMBL/GenBank/DDBJ databases">
        <title>Genome sequencing required for Actinomycetospora new species description.</title>
        <authorList>
            <person name="Saimee Y."/>
            <person name="Duangmal K."/>
        </authorList>
    </citation>
    <scope>NUCLEOTIDE SEQUENCE [LARGE SCALE GENOMIC DNA]</scope>
    <source>
        <strain evidence="2 3">DW7H6</strain>
    </source>
</reference>
<dbReference type="RefSeq" id="WP_274198476.1">
    <property type="nucleotide sequence ID" value="NZ_JAQZAO010000001.1"/>
</dbReference>